<reference evidence="1" key="1">
    <citation type="submission" date="2021-11" db="EMBL/GenBank/DDBJ databases">
        <title>Fusarium solani-melongenae Genome sequencing and assembly.</title>
        <authorList>
            <person name="Xie S."/>
            <person name="Huang L."/>
            <person name="Zhang X."/>
        </authorList>
    </citation>
    <scope>NUCLEOTIDE SEQUENCE</scope>
    <source>
        <strain evidence="1">CRI 24-3</strain>
    </source>
</reference>
<sequence>MKPQTITSICATLLGIARATPLDSCEVIPVTPRVTVSAGTIIGSLVDDVEYYRGIPYAQPPIGTLRLRPPKPIRGFGTIQATGLGPACPQFTNADSSPLFNRMLGIPGVPESLFFAAALGNETEDCLTVSVMRPQNTKPDEKLPVLFWIHGGGFQLGSAQPFNASVLIPRAVSQGKPFILIAANYRLGGFGFLGGKEILADGAANLGLLDQRLALEWVADNIAAFGGDPDAVTIWGESAGAISVFSQMALYDGNTTYKGRPLFRGAIMNSGSLTPAEPVDGLKAQAIFDTVVREAGCDAVPDAEKLDCLRGVDYKTFADATTKVPSFQGYHSLAFSYAPRPDGRIITASAEVLAQTKKYAAVPMIIGNQENEGAIFGIFTYNITTKAETISYLNEIFFRNATREQVSGLVNTYSRHIADNSLDTSTNDTYPEFERLTTILGDFEFVLISRIFLDLAPESVPAWSYLSTYGRGTPILGTYHASDLPRMFAKTDEVSRSIQDRLIAFVNSLDPNDGVANPADDAFTRWPSWHESRQLLEFGANSTGLLDGNFRSSSFEYIRDHLEVLRL</sequence>
<accession>A0ACD3Z3P4</accession>
<evidence type="ECO:0000313" key="2">
    <source>
        <dbReference type="Proteomes" id="UP000830768"/>
    </source>
</evidence>
<name>A0ACD3Z3P4_FUSSC</name>
<organism evidence="1 2">
    <name type="scientific">Fusarium solani subsp. cucurbitae</name>
    <name type="common">Neocosmosporum cucurbitae</name>
    <dbReference type="NCBI Taxonomy" id="2747967"/>
    <lineage>
        <taxon>Eukaryota</taxon>
        <taxon>Fungi</taxon>
        <taxon>Dikarya</taxon>
        <taxon>Ascomycota</taxon>
        <taxon>Pezizomycotina</taxon>
        <taxon>Sordariomycetes</taxon>
        <taxon>Hypocreomycetidae</taxon>
        <taxon>Hypocreales</taxon>
        <taxon>Nectriaceae</taxon>
        <taxon>Fusarium</taxon>
        <taxon>Fusarium solani species complex</taxon>
    </lineage>
</organism>
<gene>
    <name evidence="1" type="ORF">LCI18_006401</name>
</gene>
<dbReference type="EMBL" id="CP090034">
    <property type="protein sequence ID" value="UPK95466.1"/>
    <property type="molecule type" value="Genomic_DNA"/>
</dbReference>
<evidence type="ECO:0000313" key="1">
    <source>
        <dbReference type="EMBL" id="UPK95466.1"/>
    </source>
</evidence>
<proteinExistence type="predicted"/>
<keyword evidence="2" id="KW-1185">Reference proteome</keyword>
<dbReference type="Proteomes" id="UP000830768">
    <property type="component" value="Chromosome 5"/>
</dbReference>
<protein>
    <submittedName>
        <fullName evidence="1">Uncharacterized protein</fullName>
    </submittedName>
</protein>